<comment type="caution">
    <text evidence="1">The sequence shown here is derived from an EMBL/GenBank/DDBJ whole genome shotgun (WGS) entry which is preliminary data.</text>
</comment>
<dbReference type="OrthoDB" id="5903948at2"/>
<dbReference type="AlphaFoldDB" id="A0A6N8F9F2"/>
<dbReference type="EMBL" id="WOCD01000005">
    <property type="protein sequence ID" value="MUH73063.1"/>
    <property type="molecule type" value="Genomic_DNA"/>
</dbReference>
<protein>
    <submittedName>
        <fullName evidence="1">DUF1190 domain-containing protein</fullName>
    </submittedName>
</protein>
<evidence type="ECO:0000313" key="2">
    <source>
        <dbReference type="Proteomes" id="UP000439994"/>
    </source>
</evidence>
<dbReference type="InterPro" id="IPR009576">
    <property type="entry name" value="Biofilm_formation_YgiB"/>
</dbReference>
<evidence type="ECO:0000313" key="1">
    <source>
        <dbReference type="EMBL" id="MUH73063.1"/>
    </source>
</evidence>
<gene>
    <name evidence="1" type="ORF">GNP35_11575</name>
</gene>
<reference evidence="1 2" key="1">
    <citation type="submission" date="2019-11" db="EMBL/GenBank/DDBJ databases">
        <title>P. haliotis isolates from Z. marina roots.</title>
        <authorList>
            <person name="Cohen M."/>
            <person name="Jospin G."/>
            <person name="Eisen J.A."/>
            <person name="Coil D.A."/>
        </authorList>
    </citation>
    <scope>NUCLEOTIDE SEQUENCE [LARGE SCALE GENOMIC DNA]</scope>
    <source>
        <strain evidence="1 2">UCD-MCMsp1aY</strain>
    </source>
</reference>
<name>A0A6N8F9F2_9GAMM</name>
<accession>A0A6N8F9F2</accession>
<proteinExistence type="predicted"/>
<dbReference type="RefSeq" id="WP_155696259.1">
    <property type="nucleotide sequence ID" value="NZ_WOCD01000005.1"/>
</dbReference>
<organism evidence="1 2">
    <name type="scientific">Psychrosphaera haliotis</name>
    <dbReference type="NCBI Taxonomy" id="555083"/>
    <lineage>
        <taxon>Bacteria</taxon>
        <taxon>Pseudomonadati</taxon>
        <taxon>Pseudomonadota</taxon>
        <taxon>Gammaproteobacteria</taxon>
        <taxon>Alteromonadales</taxon>
        <taxon>Pseudoalteromonadaceae</taxon>
        <taxon>Psychrosphaera</taxon>
    </lineage>
</organism>
<dbReference type="Pfam" id="PF06693">
    <property type="entry name" value="DUF1190"/>
    <property type="match status" value="1"/>
</dbReference>
<dbReference type="Proteomes" id="UP000439994">
    <property type="component" value="Unassembled WGS sequence"/>
</dbReference>
<keyword evidence="2" id="KW-1185">Reference proteome</keyword>
<sequence>MKRSKITLLPNAANFDGLSNTGRQLTRPLYLGLTGLLLSGCGEPDYTAIVANTVEDCVADTSLDFQQCEVAYQEALEEAQRTGPSFFNEQDCEWEFGAENCYQDNDTNYFFPLMAGYLIADALFDSKKRKYRGTYTPVFGYKRKGSKFNNKYMFADGNALGSMNKMAFKVPKNSLKPKPTFARTVSRGGFGQVAAQKVKINQRRSTNRNRSWGG</sequence>